<sequence length="140" mass="15198">MSDSTSETQSRKRPWLALALTLLVPGLGHAYLRLWLRSILWLALYVTASTFVLPDDATPGELSVDAFVAASEAVPLEAAAVVLGVSVVCLVDVYMMTSHVNNRLRRASGAVTVCPNCGNEIDEDLSFCHWCTTELEESEA</sequence>
<organism evidence="3 4">
    <name type="scientific">Halovenus aranensis</name>
    <dbReference type="NCBI Taxonomy" id="890420"/>
    <lineage>
        <taxon>Archaea</taxon>
        <taxon>Methanobacteriati</taxon>
        <taxon>Methanobacteriota</taxon>
        <taxon>Stenosarchaea group</taxon>
        <taxon>Halobacteria</taxon>
        <taxon>Halobacteriales</taxon>
        <taxon>Haloarculaceae</taxon>
        <taxon>Halovenus</taxon>
    </lineage>
</organism>
<feature type="domain" description="DUF7575" evidence="2">
    <location>
        <begin position="111"/>
        <end position="136"/>
    </location>
</feature>
<evidence type="ECO:0000313" key="4">
    <source>
        <dbReference type="Proteomes" id="UP000198856"/>
    </source>
</evidence>
<reference evidence="3 4" key="1">
    <citation type="submission" date="2016-10" db="EMBL/GenBank/DDBJ databases">
        <authorList>
            <person name="de Groot N.N."/>
        </authorList>
    </citation>
    <scope>NUCLEOTIDE SEQUENCE [LARGE SCALE GENOMIC DNA]</scope>
    <source>
        <strain evidence="3 4">IBRC-M10015</strain>
    </source>
</reference>
<keyword evidence="1" id="KW-1133">Transmembrane helix</keyword>
<evidence type="ECO:0000259" key="2">
    <source>
        <dbReference type="Pfam" id="PF24460"/>
    </source>
</evidence>
<proteinExistence type="predicted"/>
<evidence type="ECO:0000256" key="1">
    <source>
        <dbReference type="SAM" id="Phobius"/>
    </source>
</evidence>
<feature type="transmembrane region" description="Helical" evidence="1">
    <location>
        <begin position="74"/>
        <end position="96"/>
    </location>
</feature>
<accession>A0A1G8SYQ9</accession>
<dbReference type="Proteomes" id="UP000198856">
    <property type="component" value="Unassembled WGS sequence"/>
</dbReference>
<dbReference type="OrthoDB" id="204947at2157"/>
<gene>
    <name evidence="3" type="ORF">SAMN05216226_102218</name>
</gene>
<dbReference type="InterPro" id="IPR055997">
    <property type="entry name" value="DUF7575"/>
</dbReference>
<dbReference type="EMBL" id="FNFC01000002">
    <property type="protein sequence ID" value="SDJ34306.1"/>
    <property type="molecule type" value="Genomic_DNA"/>
</dbReference>
<dbReference type="Pfam" id="PF24460">
    <property type="entry name" value="DUF7575"/>
    <property type="match status" value="1"/>
</dbReference>
<feature type="transmembrane region" description="Helical" evidence="1">
    <location>
        <begin position="39"/>
        <end position="54"/>
    </location>
</feature>
<dbReference type="AlphaFoldDB" id="A0A1G8SYQ9"/>
<evidence type="ECO:0000313" key="3">
    <source>
        <dbReference type="EMBL" id="SDJ34306.1"/>
    </source>
</evidence>
<keyword evidence="1" id="KW-0812">Transmembrane</keyword>
<protein>
    <submittedName>
        <fullName evidence="3">Zinc-ribbon domain-containing protein</fullName>
    </submittedName>
</protein>
<keyword evidence="1" id="KW-0472">Membrane</keyword>
<dbReference type="STRING" id="890420.SAMN05216226_102218"/>
<keyword evidence="4" id="KW-1185">Reference proteome</keyword>
<dbReference type="RefSeq" id="WP_092699256.1">
    <property type="nucleotide sequence ID" value="NZ_FNFC01000002.1"/>
</dbReference>
<name>A0A1G8SYQ9_9EURY</name>
<feature type="transmembrane region" description="Helical" evidence="1">
    <location>
        <begin position="15"/>
        <end position="32"/>
    </location>
</feature>